<evidence type="ECO:0000313" key="2">
    <source>
        <dbReference type="EMBL" id="KKP66291.1"/>
    </source>
</evidence>
<keyword evidence="1" id="KW-0812">Transmembrane</keyword>
<proteinExistence type="predicted"/>
<dbReference type="EMBL" id="LBPV01000001">
    <property type="protein sequence ID" value="KKP66291.1"/>
    <property type="molecule type" value="Genomic_DNA"/>
</dbReference>
<name>A0A0G0BRM1_9BACT</name>
<accession>A0A0G0BRM1</accession>
<gene>
    <name evidence="2" type="ORF">UR61_C0001G0009</name>
</gene>
<evidence type="ECO:0000256" key="1">
    <source>
        <dbReference type="SAM" id="Phobius"/>
    </source>
</evidence>
<comment type="caution">
    <text evidence="2">The sequence shown here is derived from an EMBL/GenBank/DDBJ whole genome shotgun (WGS) entry which is preliminary data.</text>
</comment>
<dbReference type="Proteomes" id="UP000033866">
    <property type="component" value="Unassembled WGS sequence"/>
</dbReference>
<organism evidence="2 3">
    <name type="scientific">candidate division WS6 bacterium GW2011_GWE1_34_7</name>
    <dbReference type="NCBI Taxonomy" id="1619093"/>
    <lineage>
        <taxon>Bacteria</taxon>
        <taxon>Candidatus Dojkabacteria</taxon>
    </lineage>
</organism>
<feature type="transmembrane region" description="Helical" evidence="1">
    <location>
        <begin position="12"/>
        <end position="32"/>
    </location>
</feature>
<sequence>MNMKKGRTYPGQAIAIIMVVLVVATVIGASLYSRMIKNRNTLTETRESSRALEQADSILDLVISSDLGAVQGYFEICLAGGKCEYNNLDQFVDAFGGALSPDMYNSISDEWCESDNDPSSSISISVEYADIDDYQEWDVGSVMALKVGGLGIPSVCPLSLGFTSASSQDALFTIKRVYANTTGVKAYEENDMLLYCFATDGSCSAPVAPGTSIARTFTPSSNTIEIDLGSVIGGYPLYEIRVLPLYEKIGISIGVPECAAMSLHNYKVNAKVNCKGDYREKEVIIPNVNNLGYPSLFDYTIYNATGVLKPN</sequence>
<protein>
    <submittedName>
        <fullName evidence="2">Uncharacterized protein</fullName>
    </submittedName>
</protein>
<evidence type="ECO:0000313" key="3">
    <source>
        <dbReference type="Proteomes" id="UP000033866"/>
    </source>
</evidence>
<keyword evidence="1" id="KW-0472">Membrane</keyword>
<dbReference type="AlphaFoldDB" id="A0A0G0BRM1"/>
<keyword evidence="1" id="KW-1133">Transmembrane helix</keyword>
<reference evidence="2 3" key="1">
    <citation type="journal article" date="2015" name="Nature">
        <title>rRNA introns, odd ribosomes, and small enigmatic genomes across a large radiation of phyla.</title>
        <authorList>
            <person name="Brown C.T."/>
            <person name="Hug L.A."/>
            <person name="Thomas B.C."/>
            <person name="Sharon I."/>
            <person name="Castelle C.J."/>
            <person name="Singh A."/>
            <person name="Wilkins M.J."/>
            <person name="Williams K.H."/>
            <person name="Banfield J.F."/>
        </authorList>
    </citation>
    <scope>NUCLEOTIDE SEQUENCE [LARGE SCALE GENOMIC DNA]</scope>
</reference>